<keyword evidence="3 5" id="KW-0067">ATP-binding</keyword>
<dbReference type="InterPro" id="IPR032823">
    <property type="entry name" value="BCA_ABC_TP_C"/>
</dbReference>
<dbReference type="Pfam" id="PF12399">
    <property type="entry name" value="BCA_ABC_TP_C"/>
    <property type="match status" value="1"/>
</dbReference>
<dbReference type="PANTHER" id="PTHR45772">
    <property type="entry name" value="CONSERVED COMPONENT OF ABC TRANSPORTER FOR NATURAL AMINO ACIDS-RELATED"/>
    <property type="match status" value="1"/>
</dbReference>
<comment type="caution">
    <text evidence="5">The sequence shown here is derived from an EMBL/GenBank/DDBJ whole genome shotgun (WGS) entry which is preliminary data.</text>
</comment>
<accession>A0A953JAB6</accession>
<dbReference type="SUPFAM" id="SSF52540">
    <property type="entry name" value="P-loop containing nucleoside triphosphate hydrolases"/>
    <property type="match status" value="1"/>
</dbReference>
<name>A0A953JAB6_9BACT</name>
<protein>
    <submittedName>
        <fullName evidence="5">ABC transporter ATP-binding protein</fullName>
    </submittedName>
</protein>
<evidence type="ECO:0000313" key="5">
    <source>
        <dbReference type="EMBL" id="MBZ0155154.1"/>
    </source>
</evidence>
<dbReference type="InterPro" id="IPR051120">
    <property type="entry name" value="ABC_AA/LPS_Transport"/>
</dbReference>
<gene>
    <name evidence="5" type="ORF">K8I29_02940</name>
</gene>
<evidence type="ECO:0000313" key="6">
    <source>
        <dbReference type="Proteomes" id="UP000705867"/>
    </source>
</evidence>
<dbReference type="GO" id="GO:0005886">
    <property type="term" value="C:plasma membrane"/>
    <property type="evidence" value="ECO:0007669"/>
    <property type="project" value="TreeGrafter"/>
</dbReference>
<dbReference type="GO" id="GO:0005524">
    <property type="term" value="F:ATP binding"/>
    <property type="evidence" value="ECO:0007669"/>
    <property type="project" value="UniProtKB-KW"/>
</dbReference>
<dbReference type="PROSITE" id="PS50893">
    <property type="entry name" value="ABC_TRANSPORTER_2"/>
    <property type="match status" value="1"/>
</dbReference>
<sequence length="280" mass="30947">MRNGKKNGEVILELDGISLSFGGIKALSDISFSVRKGEICSIIGPNGAGKSSLLNVINGVYHPQEGSIAFRGQRRKQMRPRETAMQGIARTFQNIALFKGMTVLDNIITGRTLKMKSSFLEQAFWLGRARREERENRQKAEEIIEFLQIQAIRKTLVGKLPYGLQKRVELGRALAAEPVLLLLDEPMAGMSVEEKQEMVTFITELHEEFGMTVVLIEHDIGVVMDVSDHIVVLDYGRKIADGPPGEIACNEEVIAAYLGTKAEKTAIEAKCGVADFISQN</sequence>
<evidence type="ECO:0000256" key="1">
    <source>
        <dbReference type="ARBA" id="ARBA00022448"/>
    </source>
</evidence>
<dbReference type="InterPro" id="IPR027417">
    <property type="entry name" value="P-loop_NTPase"/>
</dbReference>
<dbReference type="AlphaFoldDB" id="A0A953JAB6"/>
<dbReference type="Pfam" id="PF00005">
    <property type="entry name" value="ABC_tran"/>
    <property type="match status" value="1"/>
</dbReference>
<dbReference type="PANTHER" id="PTHR45772:SF1">
    <property type="entry name" value="ABC TRANSPORTER ATP-BINDING PROTEIN"/>
    <property type="match status" value="1"/>
</dbReference>
<dbReference type="Proteomes" id="UP000705867">
    <property type="component" value="Unassembled WGS sequence"/>
</dbReference>
<dbReference type="FunFam" id="3.40.50.300:FF:000421">
    <property type="entry name" value="Branched-chain amino acid ABC transporter ATP-binding protein"/>
    <property type="match status" value="1"/>
</dbReference>
<keyword evidence="2" id="KW-0547">Nucleotide-binding</keyword>
<dbReference type="Gene3D" id="3.40.50.300">
    <property type="entry name" value="P-loop containing nucleotide triphosphate hydrolases"/>
    <property type="match status" value="1"/>
</dbReference>
<organism evidence="5 6">
    <name type="scientific">Candidatus Nitrobium versatile</name>
    <dbReference type="NCBI Taxonomy" id="2884831"/>
    <lineage>
        <taxon>Bacteria</taxon>
        <taxon>Pseudomonadati</taxon>
        <taxon>Nitrospirota</taxon>
        <taxon>Nitrospiria</taxon>
        <taxon>Nitrospirales</taxon>
        <taxon>Nitrospiraceae</taxon>
        <taxon>Candidatus Nitrobium</taxon>
    </lineage>
</organism>
<evidence type="ECO:0000256" key="2">
    <source>
        <dbReference type="ARBA" id="ARBA00022741"/>
    </source>
</evidence>
<dbReference type="InterPro" id="IPR003593">
    <property type="entry name" value="AAA+_ATPase"/>
</dbReference>
<proteinExistence type="predicted"/>
<dbReference type="SMART" id="SM00382">
    <property type="entry name" value="AAA"/>
    <property type="match status" value="1"/>
</dbReference>
<evidence type="ECO:0000259" key="4">
    <source>
        <dbReference type="PROSITE" id="PS50893"/>
    </source>
</evidence>
<reference evidence="5" key="1">
    <citation type="journal article" date="2021" name="bioRxiv">
        <title>Unraveling nitrogen, sulfur and carbon metabolic pathways and microbial community transcriptional responses to substrate deprivation and toxicity stresses in a bioreactor mimicking anoxic brackish coastal sediment conditions.</title>
        <authorList>
            <person name="Martins P.D."/>
            <person name="Echeveste M.J."/>
            <person name="Arshad A."/>
            <person name="Kurth J."/>
            <person name="Ouboter H."/>
            <person name="Jetten M.S.M."/>
            <person name="Welte C.U."/>
        </authorList>
    </citation>
    <scope>NUCLEOTIDE SEQUENCE</scope>
    <source>
        <strain evidence="5">MAG_39</strain>
    </source>
</reference>
<keyword evidence="1" id="KW-0813">Transport</keyword>
<feature type="domain" description="ABC transporter" evidence="4">
    <location>
        <begin position="12"/>
        <end position="260"/>
    </location>
</feature>
<reference evidence="5" key="2">
    <citation type="submission" date="2021-08" db="EMBL/GenBank/DDBJ databases">
        <authorList>
            <person name="Dalcin Martins P."/>
        </authorList>
    </citation>
    <scope>NUCLEOTIDE SEQUENCE</scope>
    <source>
        <strain evidence="5">MAG_39</strain>
    </source>
</reference>
<dbReference type="EMBL" id="JAIOIV010000023">
    <property type="protein sequence ID" value="MBZ0155154.1"/>
    <property type="molecule type" value="Genomic_DNA"/>
</dbReference>
<dbReference type="CDD" id="cd03219">
    <property type="entry name" value="ABC_Mj1267_LivG_branched"/>
    <property type="match status" value="1"/>
</dbReference>
<dbReference type="GO" id="GO:0016887">
    <property type="term" value="F:ATP hydrolysis activity"/>
    <property type="evidence" value="ECO:0007669"/>
    <property type="project" value="InterPro"/>
</dbReference>
<dbReference type="InterPro" id="IPR003439">
    <property type="entry name" value="ABC_transporter-like_ATP-bd"/>
</dbReference>
<evidence type="ECO:0000256" key="3">
    <source>
        <dbReference type="ARBA" id="ARBA00022840"/>
    </source>
</evidence>